<dbReference type="AlphaFoldDB" id="A0A4T0WVD4"/>
<dbReference type="STRING" id="52247.A0A4T0WVD4"/>
<dbReference type="InterPro" id="IPR001452">
    <property type="entry name" value="SH3_domain"/>
</dbReference>
<name>A0A4T0WVD4_9ASCO</name>
<dbReference type="OrthoDB" id="19092at2759"/>
<accession>A0A4T0WVD4</accession>
<dbReference type="Gene3D" id="2.30.30.40">
    <property type="entry name" value="SH3 Domains"/>
    <property type="match status" value="1"/>
</dbReference>
<dbReference type="Pfam" id="PF14604">
    <property type="entry name" value="SH3_9"/>
    <property type="match status" value="1"/>
</dbReference>
<gene>
    <name evidence="5" type="ORF">CANINC_004468</name>
</gene>
<protein>
    <recommendedName>
        <fullName evidence="4">SH3 domain-containing protein</fullName>
    </recommendedName>
</protein>
<evidence type="ECO:0000313" key="5">
    <source>
        <dbReference type="EMBL" id="TID14797.1"/>
    </source>
</evidence>
<evidence type="ECO:0000256" key="1">
    <source>
        <dbReference type="ARBA" id="ARBA00022443"/>
    </source>
</evidence>
<sequence length="329" mass="37182">MASTTPTPSPSQPKTQLQSNFSYRGLGLREKVIRFKFGREIDIVYLKFQIKPAGIVTFTPIITATYRVSTMEGTDVNKGIGDNSEISELKHPSKYHPKETQPSHQSTLTESRSDDPNDTSFTDSEPTVNIKDFAYDLSDPRHFGIYPPDDTDENDLEDEGKYDSEEEFQDSIGYMRYESIDPEEEYIDKNSLFVEGRSILNDEVSSELEKNDSNDVDDDDTGLVHAIALYPFVPENSNELSLVPDQHLIINYECGDGWLVAYDPGSGQTGLVPSEYIYIVDVDPVVEEFDDDDVDNAQRFMPELLGHNDSQNVDNETQRLSQKFNDLSV</sequence>
<keyword evidence="1 2" id="KW-0728">SH3 domain</keyword>
<feature type="compositionally biased region" description="Basic and acidic residues" evidence="3">
    <location>
        <begin position="87"/>
        <end position="101"/>
    </location>
</feature>
<organism evidence="5 6">
    <name type="scientific">Pichia inconspicua</name>
    <dbReference type="NCBI Taxonomy" id="52247"/>
    <lineage>
        <taxon>Eukaryota</taxon>
        <taxon>Fungi</taxon>
        <taxon>Dikarya</taxon>
        <taxon>Ascomycota</taxon>
        <taxon>Saccharomycotina</taxon>
        <taxon>Pichiomycetes</taxon>
        <taxon>Pichiales</taxon>
        <taxon>Pichiaceae</taxon>
        <taxon>Pichia</taxon>
    </lineage>
</organism>
<evidence type="ECO:0000256" key="2">
    <source>
        <dbReference type="PROSITE-ProRule" id="PRU00192"/>
    </source>
</evidence>
<feature type="region of interest" description="Disordered" evidence="3">
    <location>
        <begin position="139"/>
        <end position="161"/>
    </location>
</feature>
<evidence type="ECO:0000259" key="4">
    <source>
        <dbReference type="PROSITE" id="PS50002"/>
    </source>
</evidence>
<dbReference type="SMART" id="SM00326">
    <property type="entry name" value="SH3"/>
    <property type="match status" value="1"/>
</dbReference>
<reference evidence="5 6" key="1">
    <citation type="journal article" date="2019" name="Front. Genet.">
        <title>Whole-Genome Sequencing of the Opportunistic Yeast Pathogen Candida inconspicua Uncovers Its Hybrid Origin.</title>
        <authorList>
            <person name="Mixao V."/>
            <person name="Hansen A.P."/>
            <person name="Saus E."/>
            <person name="Boekhout T."/>
            <person name="Lass-Florl C."/>
            <person name="Gabaldon T."/>
        </authorList>
    </citation>
    <scope>NUCLEOTIDE SEQUENCE [LARGE SCALE GENOMIC DNA]</scope>
    <source>
        <strain evidence="5 6">CBS 180</strain>
    </source>
</reference>
<evidence type="ECO:0000256" key="3">
    <source>
        <dbReference type="SAM" id="MobiDB-lite"/>
    </source>
</evidence>
<comment type="caution">
    <text evidence="5">The sequence shown here is derived from an EMBL/GenBank/DDBJ whole genome shotgun (WGS) entry which is preliminary data.</text>
</comment>
<dbReference type="SUPFAM" id="SSF50044">
    <property type="entry name" value="SH3-domain"/>
    <property type="match status" value="1"/>
</dbReference>
<feature type="compositionally biased region" description="Acidic residues" evidence="3">
    <location>
        <begin position="149"/>
        <end position="161"/>
    </location>
</feature>
<dbReference type="EMBL" id="SELW01000657">
    <property type="protein sequence ID" value="TID14797.1"/>
    <property type="molecule type" value="Genomic_DNA"/>
</dbReference>
<dbReference type="Proteomes" id="UP000307173">
    <property type="component" value="Unassembled WGS sequence"/>
</dbReference>
<feature type="domain" description="SH3" evidence="4">
    <location>
        <begin position="221"/>
        <end position="282"/>
    </location>
</feature>
<dbReference type="InterPro" id="IPR036028">
    <property type="entry name" value="SH3-like_dom_sf"/>
</dbReference>
<keyword evidence="6" id="KW-1185">Reference proteome</keyword>
<evidence type="ECO:0000313" key="6">
    <source>
        <dbReference type="Proteomes" id="UP000307173"/>
    </source>
</evidence>
<proteinExistence type="predicted"/>
<feature type="region of interest" description="Disordered" evidence="3">
    <location>
        <begin position="74"/>
        <end position="126"/>
    </location>
</feature>
<dbReference type="PROSITE" id="PS50002">
    <property type="entry name" value="SH3"/>
    <property type="match status" value="1"/>
</dbReference>